<evidence type="ECO:0000313" key="3">
    <source>
        <dbReference type="Proteomes" id="UP001056383"/>
    </source>
</evidence>
<feature type="transmembrane region" description="Helical" evidence="1">
    <location>
        <begin position="94"/>
        <end position="118"/>
    </location>
</feature>
<sequence length="148" mass="15120">MDRAPGARDAGRGGSAERGIPDGLLLGLLGLLLGVTLAAWTATGLAGLFTHGSWPPGVTFTRTPLALRHLLTAPQDLAGAWPLTPAGRLPEYGVFWGVLIGELMVAVVLAVFAVGTVARWRAVRAAARAQRSTRPAAPAATPAATPAA</sequence>
<name>A0ABY4TCR1_9ACTN</name>
<gene>
    <name evidence="2" type="ORF">MW084_13170</name>
</gene>
<proteinExistence type="predicted"/>
<reference evidence="2" key="1">
    <citation type="submission" date="2022-04" db="EMBL/GenBank/DDBJ databases">
        <title>Systematic whole-genome sequencing reveals an unexpected diversity among actinomycetoma pathogens and provides insights into their antibacterial susceptibilities.</title>
        <authorList>
            <person name="Watson A.K."/>
            <person name="Kepplinger B."/>
            <person name="Bakhiet S.M."/>
            <person name="Mhmoud N.A."/>
            <person name="Chapman J."/>
            <person name="Allenby N."/>
            <person name="Mickiewicz K."/>
            <person name="Goodfellow M."/>
            <person name="Fahal A.H."/>
            <person name="Errington J."/>
        </authorList>
    </citation>
    <scope>NUCLEOTIDE SEQUENCE</scope>
    <source>
        <strain evidence="2">SD 504</strain>
    </source>
</reference>
<keyword evidence="1" id="KW-1133">Transmembrane helix</keyword>
<feature type="transmembrane region" description="Helical" evidence="1">
    <location>
        <begin position="24"/>
        <end position="49"/>
    </location>
</feature>
<keyword evidence="1" id="KW-0472">Membrane</keyword>
<organism evidence="2 3">
    <name type="scientific">Streptomyces sudanensis</name>
    <dbReference type="NCBI Taxonomy" id="436397"/>
    <lineage>
        <taxon>Bacteria</taxon>
        <taxon>Bacillati</taxon>
        <taxon>Actinomycetota</taxon>
        <taxon>Actinomycetes</taxon>
        <taxon>Kitasatosporales</taxon>
        <taxon>Streptomycetaceae</taxon>
        <taxon>Streptomyces</taxon>
    </lineage>
</organism>
<dbReference type="Proteomes" id="UP001056383">
    <property type="component" value="Chromosome"/>
</dbReference>
<keyword evidence="3" id="KW-1185">Reference proteome</keyword>
<evidence type="ECO:0000313" key="2">
    <source>
        <dbReference type="EMBL" id="URN16740.1"/>
    </source>
</evidence>
<evidence type="ECO:0000256" key="1">
    <source>
        <dbReference type="SAM" id="Phobius"/>
    </source>
</evidence>
<protein>
    <submittedName>
        <fullName evidence="2">Type VI secretion protein</fullName>
    </submittedName>
</protein>
<keyword evidence="1" id="KW-0812">Transmembrane</keyword>
<dbReference type="EMBL" id="CP095474">
    <property type="protein sequence ID" value="URN16740.1"/>
    <property type="molecule type" value="Genomic_DNA"/>
</dbReference>
<accession>A0ABY4TCR1</accession>
<feature type="non-terminal residue" evidence="2">
    <location>
        <position position="148"/>
    </location>
</feature>